<name>A0A2P4Y8I8_9STRA</name>
<protein>
    <recommendedName>
        <fullName evidence="2">PiggyBac transposable element-derived protein domain-containing protein</fullName>
    </recommendedName>
</protein>
<evidence type="ECO:0000259" key="2">
    <source>
        <dbReference type="Pfam" id="PF13843"/>
    </source>
</evidence>
<gene>
    <name evidence="3" type="ORF">PHPALM_8960</name>
</gene>
<evidence type="ECO:0000256" key="1">
    <source>
        <dbReference type="SAM" id="MobiDB-lite"/>
    </source>
</evidence>
<dbReference type="AlphaFoldDB" id="A0A2P4Y8I8"/>
<proteinExistence type="predicted"/>
<feature type="compositionally biased region" description="Acidic residues" evidence="1">
    <location>
        <begin position="36"/>
        <end position="53"/>
    </location>
</feature>
<feature type="domain" description="PiggyBac transposable element-derived protein" evidence="2">
    <location>
        <begin position="153"/>
        <end position="354"/>
    </location>
</feature>
<dbReference type="OrthoDB" id="125608at2759"/>
<dbReference type="EMBL" id="NCKW01004927">
    <property type="protein sequence ID" value="POM74127.1"/>
    <property type="molecule type" value="Genomic_DNA"/>
</dbReference>
<reference evidence="3 4" key="1">
    <citation type="journal article" date="2017" name="Genome Biol. Evol.">
        <title>Phytophthora megakarya and P. palmivora, closely related causal agents of cacao black pod rot, underwent increases in genome sizes and gene numbers by different mechanisms.</title>
        <authorList>
            <person name="Ali S.S."/>
            <person name="Shao J."/>
            <person name="Lary D.J."/>
            <person name="Kronmiller B."/>
            <person name="Shen D."/>
            <person name="Strem M.D."/>
            <person name="Amoako-Attah I."/>
            <person name="Akrofi A.Y."/>
            <person name="Begoude B.A."/>
            <person name="Ten Hoopen G.M."/>
            <person name="Coulibaly K."/>
            <person name="Kebe B.I."/>
            <person name="Melnick R.L."/>
            <person name="Guiltinan M.J."/>
            <person name="Tyler B.M."/>
            <person name="Meinhardt L.W."/>
            <person name="Bailey B.A."/>
        </authorList>
    </citation>
    <scope>NUCLEOTIDE SEQUENCE [LARGE SCALE GENOMIC DNA]</scope>
    <source>
        <strain evidence="4">sbr112.9</strain>
    </source>
</reference>
<dbReference type="Proteomes" id="UP000237271">
    <property type="component" value="Unassembled WGS sequence"/>
</dbReference>
<evidence type="ECO:0000313" key="3">
    <source>
        <dbReference type="EMBL" id="POM74127.1"/>
    </source>
</evidence>
<comment type="caution">
    <text evidence="3">The sequence shown here is derived from an EMBL/GenBank/DDBJ whole genome shotgun (WGS) entry which is preliminary data.</text>
</comment>
<dbReference type="PANTHER" id="PTHR46599">
    <property type="entry name" value="PIGGYBAC TRANSPOSABLE ELEMENT-DERIVED PROTEIN 4"/>
    <property type="match status" value="1"/>
</dbReference>
<feature type="region of interest" description="Disordered" evidence="1">
    <location>
        <begin position="26"/>
        <end position="72"/>
    </location>
</feature>
<sequence length="355" mass="40879">MTQYVHVSIARLTCICTYHDNVDSTNEKSRYSNLDNDGENDEGTGWDSDDLSGDGEPYVGIDEDGPPQPEMLFDESPLDDAGGMHHTTTGRLPADLLKTMAKTGWSDLSKQTPYDYLMEPYESRPTMSMWKDYPRLYNGDYGPAHEALAAAVTPSGSFFYFMQPSLWEQLAAASNDYFRQNKQPALEKKKPQFKVKEREKIKEEQNRIEDINVRELCVFIGILVARTVAPNMEKLENHWKKTDEGAIPRGCFGQFMVRDRFMHLSRNLYFSDNTDQRALIDRSWKIRPVITALQQRFQLGYTPPPTKAFDEAMLPSQPSFNRMRVFIKDKPHRWGTKLFMLCCSTTAYRIGYLIV</sequence>
<dbReference type="PANTHER" id="PTHR46599:SF3">
    <property type="entry name" value="PIGGYBAC TRANSPOSABLE ELEMENT-DERIVED PROTEIN 4"/>
    <property type="match status" value="1"/>
</dbReference>
<dbReference type="Pfam" id="PF13843">
    <property type="entry name" value="DDE_Tnp_1_7"/>
    <property type="match status" value="1"/>
</dbReference>
<keyword evidence="4" id="KW-1185">Reference proteome</keyword>
<dbReference type="InterPro" id="IPR029526">
    <property type="entry name" value="PGBD"/>
</dbReference>
<accession>A0A2P4Y8I8</accession>
<evidence type="ECO:0000313" key="4">
    <source>
        <dbReference type="Proteomes" id="UP000237271"/>
    </source>
</evidence>
<organism evidence="3 4">
    <name type="scientific">Phytophthora palmivora</name>
    <dbReference type="NCBI Taxonomy" id="4796"/>
    <lineage>
        <taxon>Eukaryota</taxon>
        <taxon>Sar</taxon>
        <taxon>Stramenopiles</taxon>
        <taxon>Oomycota</taxon>
        <taxon>Peronosporomycetes</taxon>
        <taxon>Peronosporales</taxon>
        <taxon>Peronosporaceae</taxon>
        <taxon>Phytophthora</taxon>
    </lineage>
</organism>